<name>A0ABN5WT08_9GAMM</name>
<evidence type="ECO:0000256" key="1">
    <source>
        <dbReference type="ARBA" id="ARBA00022598"/>
    </source>
</evidence>
<dbReference type="PANTHER" id="PTHR18866">
    <property type="entry name" value="CARBOXYLASE:PYRUVATE/ACETYL-COA/PROPIONYL-COA CARBOXYLASE"/>
    <property type="match status" value="1"/>
</dbReference>
<dbReference type="SUPFAM" id="SSF52440">
    <property type="entry name" value="PreATP-grasp domain"/>
    <property type="match status" value="1"/>
</dbReference>
<keyword evidence="2" id="KW-0547">Nucleotide-binding</keyword>
<sequence>MILLRDDPPLFAGSAMSINTTFSKVLIANRGAIAARILRTLKALGVGSVVVYADADRDAPYVHQADEAYSLGEGGASDTYLNIDKLIAIAQQSGAQAVHPGYGFLSENTRFIAACDAAGLTFLRSNRRTD</sequence>
<dbReference type="InterPro" id="IPR050856">
    <property type="entry name" value="Biotin_carboxylase_complex"/>
</dbReference>
<evidence type="ECO:0000256" key="2">
    <source>
        <dbReference type="ARBA" id="ARBA00022741"/>
    </source>
</evidence>
<protein>
    <recommendedName>
        <fullName evidence="5">Biotin carboxylation domain-containing protein</fullName>
    </recommendedName>
</protein>
<accession>A0ABN5WT08</accession>
<proteinExistence type="predicted"/>
<dbReference type="Proteomes" id="UP000289555">
    <property type="component" value="Chromosome"/>
</dbReference>
<reference evidence="7" key="1">
    <citation type="journal article" date="2019" name="Microbiol. Resour. Announc.">
        <title>Complete Genome Sequence of Halomonas olivaria, a Moderately Halophilic Bacterium Isolated from Olive Processing Effluents, Obtained by Nanopore Sequencing.</title>
        <authorList>
            <person name="Nagata S."/>
            <person name="Ii K.M."/>
            <person name="Tsukimi T."/>
            <person name="Miura M.C."/>
            <person name="Galipon J."/>
            <person name="Arakawa K."/>
        </authorList>
    </citation>
    <scope>NUCLEOTIDE SEQUENCE [LARGE SCALE GENOMIC DNA]</scope>
    <source>
        <strain evidence="7">TYRC17</strain>
    </source>
</reference>
<evidence type="ECO:0000313" key="6">
    <source>
        <dbReference type="EMBL" id="BBI50078.1"/>
    </source>
</evidence>
<dbReference type="Gene3D" id="3.40.50.20">
    <property type="match status" value="1"/>
</dbReference>
<dbReference type="InterPro" id="IPR011764">
    <property type="entry name" value="Biotin_carboxylation_dom"/>
</dbReference>
<dbReference type="Pfam" id="PF00289">
    <property type="entry name" value="Biotin_carb_N"/>
    <property type="match status" value="1"/>
</dbReference>
<organism evidence="6 7">
    <name type="scientific">Vreelandella olivaria</name>
    <dbReference type="NCBI Taxonomy" id="390919"/>
    <lineage>
        <taxon>Bacteria</taxon>
        <taxon>Pseudomonadati</taxon>
        <taxon>Pseudomonadota</taxon>
        <taxon>Gammaproteobacteria</taxon>
        <taxon>Oceanospirillales</taxon>
        <taxon>Halomonadaceae</taxon>
        <taxon>Vreelandella</taxon>
    </lineage>
</organism>
<keyword evidence="4" id="KW-0092">Biotin</keyword>
<dbReference type="InterPro" id="IPR005481">
    <property type="entry name" value="BC-like_N"/>
</dbReference>
<dbReference type="EMBL" id="AP019416">
    <property type="protein sequence ID" value="BBI50078.1"/>
    <property type="molecule type" value="Genomic_DNA"/>
</dbReference>
<evidence type="ECO:0000313" key="7">
    <source>
        <dbReference type="Proteomes" id="UP000289555"/>
    </source>
</evidence>
<dbReference type="InterPro" id="IPR016185">
    <property type="entry name" value="PreATP-grasp_dom_sf"/>
</dbReference>
<keyword evidence="1" id="KW-0436">Ligase</keyword>
<evidence type="ECO:0000256" key="4">
    <source>
        <dbReference type="ARBA" id="ARBA00023267"/>
    </source>
</evidence>
<keyword evidence="7" id="KW-1185">Reference proteome</keyword>
<dbReference type="PANTHER" id="PTHR18866:SF33">
    <property type="entry name" value="METHYLCROTONOYL-COA CARBOXYLASE SUBUNIT ALPHA, MITOCHONDRIAL-RELATED"/>
    <property type="match status" value="1"/>
</dbReference>
<gene>
    <name evidence="6" type="ORF">HORIV_24990</name>
</gene>
<feature type="domain" description="Biotin carboxylation" evidence="5">
    <location>
        <begin position="21"/>
        <end position="130"/>
    </location>
</feature>
<evidence type="ECO:0000256" key="3">
    <source>
        <dbReference type="ARBA" id="ARBA00022840"/>
    </source>
</evidence>
<keyword evidence="3" id="KW-0067">ATP-binding</keyword>
<evidence type="ECO:0000259" key="5">
    <source>
        <dbReference type="PROSITE" id="PS50979"/>
    </source>
</evidence>
<dbReference type="PROSITE" id="PS50979">
    <property type="entry name" value="BC"/>
    <property type="match status" value="1"/>
</dbReference>